<keyword evidence="2" id="KW-0812">Transmembrane</keyword>
<protein>
    <submittedName>
        <fullName evidence="3">Uncharacterized protein</fullName>
    </submittedName>
</protein>
<evidence type="ECO:0000313" key="4">
    <source>
        <dbReference type="Proteomes" id="UP000276834"/>
    </source>
</evidence>
<feature type="transmembrane region" description="Helical" evidence="2">
    <location>
        <begin position="95"/>
        <end position="118"/>
    </location>
</feature>
<feature type="region of interest" description="Disordered" evidence="1">
    <location>
        <begin position="1"/>
        <end position="49"/>
    </location>
</feature>
<name>A0A3L8SF33_CHLGU</name>
<keyword evidence="2" id="KW-0472">Membrane</keyword>
<dbReference type="OrthoDB" id="19138at2759"/>
<feature type="region of interest" description="Disordered" evidence="1">
    <location>
        <begin position="183"/>
        <end position="205"/>
    </location>
</feature>
<dbReference type="EMBL" id="QUSF01000027">
    <property type="protein sequence ID" value="RLW00427.1"/>
    <property type="molecule type" value="Genomic_DNA"/>
</dbReference>
<accession>A0A3L8SF33</accession>
<evidence type="ECO:0000256" key="2">
    <source>
        <dbReference type="SAM" id="Phobius"/>
    </source>
</evidence>
<comment type="caution">
    <text evidence="3">The sequence shown here is derived from an EMBL/GenBank/DDBJ whole genome shotgun (WGS) entry which is preliminary data.</text>
</comment>
<proteinExistence type="predicted"/>
<dbReference type="Proteomes" id="UP000276834">
    <property type="component" value="Unassembled WGS sequence"/>
</dbReference>
<reference evidence="3 4" key="1">
    <citation type="journal article" date="2018" name="Proc. R. Soc. B">
        <title>A non-coding region near Follistatin controls head colour polymorphism in the Gouldian finch.</title>
        <authorList>
            <person name="Toomey M.B."/>
            <person name="Marques C.I."/>
            <person name="Andrade P."/>
            <person name="Araujo P.M."/>
            <person name="Sabatino S."/>
            <person name="Gazda M.A."/>
            <person name="Afonso S."/>
            <person name="Lopes R.J."/>
            <person name="Corbo J.C."/>
            <person name="Carneiro M."/>
        </authorList>
    </citation>
    <scope>NUCLEOTIDE SEQUENCE [LARGE SCALE GENOMIC DNA]</scope>
    <source>
        <strain evidence="3">Red01</strain>
        <tissue evidence="3">Muscle</tissue>
    </source>
</reference>
<evidence type="ECO:0000256" key="1">
    <source>
        <dbReference type="SAM" id="MobiDB-lite"/>
    </source>
</evidence>
<organism evidence="3 4">
    <name type="scientific">Chloebia gouldiae</name>
    <name type="common">Gouldian finch</name>
    <name type="synonym">Erythrura gouldiae</name>
    <dbReference type="NCBI Taxonomy" id="44316"/>
    <lineage>
        <taxon>Eukaryota</taxon>
        <taxon>Metazoa</taxon>
        <taxon>Chordata</taxon>
        <taxon>Craniata</taxon>
        <taxon>Vertebrata</taxon>
        <taxon>Euteleostomi</taxon>
        <taxon>Archelosauria</taxon>
        <taxon>Archosauria</taxon>
        <taxon>Dinosauria</taxon>
        <taxon>Saurischia</taxon>
        <taxon>Theropoda</taxon>
        <taxon>Coelurosauria</taxon>
        <taxon>Aves</taxon>
        <taxon>Neognathae</taxon>
        <taxon>Neoaves</taxon>
        <taxon>Telluraves</taxon>
        <taxon>Australaves</taxon>
        <taxon>Passeriformes</taxon>
        <taxon>Passeroidea</taxon>
        <taxon>Passeridae</taxon>
        <taxon>Chloebia</taxon>
    </lineage>
</organism>
<keyword evidence="4" id="KW-1185">Reference proteome</keyword>
<dbReference type="AlphaFoldDB" id="A0A3L8SF33"/>
<keyword evidence="2" id="KW-1133">Transmembrane helix</keyword>
<evidence type="ECO:0000313" key="3">
    <source>
        <dbReference type="EMBL" id="RLW00427.1"/>
    </source>
</evidence>
<gene>
    <name evidence="3" type="ORF">DV515_00008886</name>
</gene>
<sequence>MPSGIQHPECPYQPEAEEMLQGGDSEQEPQSEATLGPEPTEFTTSAPNTTKATSFSTAVLNSTLSPTTLQPIFPISSSDNSTSAFADVSWTQFNIIILTVIIIVVVLLMGFVGAVYMYREYQNRKLNAPFWTIELKEDNISFSSYHDSIPNADVSGLLEDDGNEWVLMVWRDPTAIPAELARQGGRAGGLSSAPWPPEGQKQRTPGVGWKQLWDEELAGPDVHFEAQKIVRALPSSPGTTGGEEEAELVLSPVTLGWAVPGGVAELQHLCQGSEATSTMMCAISCREAPQVLRFVLRGAPSGTCTHEAERMKQGWETHHDHTHPELQWLLPPVWGI</sequence>